<organism evidence="3 4">
    <name type="scientific">Podila minutissima</name>
    <dbReference type="NCBI Taxonomy" id="64525"/>
    <lineage>
        <taxon>Eukaryota</taxon>
        <taxon>Fungi</taxon>
        <taxon>Fungi incertae sedis</taxon>
        <taxon>Mucoromycota</taxon>
        <taxon>Mortierellomycotina</taxon>
        <taxon>Mortierellomycetes</taxon>
        <taxon>Mortierellales</taxon>
        <taxon>Mortierellaceae</taxon>
        <taxon>Podila</taxon>
    </lineage>
</organism>
<keyword evidence="4" id="KW-1185">Reference proteome</keyword>
<dbReference type="PANTHER" id="PTHR46862:SF3">
    <property type="entry name" value="OS07G0661900 PROTEIN"/>
    <property type="match status" value="1"/>
</dbReference>
<dbReference type="InterPro" id="IPR011990">
    <property type="entry name" value="TPR-like_helical_dom_sf"/>
</dbReference>
<reference evidence="3" key="1">
    <citation type="journal article" date="2020" name="Fungal Divers.">
        <title>Resolving the Mortierellaceae phylogeny through synthesis of multi-gene phylogenetics and phylogenomics.</title>
        <authorList>
            <person name="Vandepol N."/>
            <person name="Liber J."/>
            <person name="Desiro A."/>
            <person name="Na H."/>
            <person name="Kennedy M."/>
            <person name="Barry K."/>
            <person name="Grigoriev I.V."/>
            <person name="Miller A.N."/>
            <person name="O'Donnell K."/>
            <person name="Stajich J.E."/>
            <person name="Bonito G."/>
        </authorList>
    </citation>
    <scope>NUCLEOTIDE SEQUENCE</scope>
    <source>
        <strain evidence="3">NVP1</strain>
    </source>
</reference>
<name>A0A9P5SFH1_9FUNG</name>
<dbReference type="AlphaFoldDB" id="A0A9P5SFH1"/>
<dbReference type="Gene3D" id="1.25.40.10">
    <property type="entry name" value="Tetratricopeptide repeat domain"/>
    <property type="match status" value="2"/>
</dbReference>
<gene>
    <name evidence="3" type="ORF">BG006_008618</name>
</gene>
<dbReference type="PANTHER" id="PTHR46862">
    <property type="entry name" value="OS07G0661900 PROTEIN"/>
    <property type="match status" value="1"/>
</dbReference>
<evidence type="ECO:0000256" key="2">
    <source>
        <dbReference type="SAM" id="MobiDB-lite"/>
    </source>
</evidence>
<evidence type="ECO:0000313" key="3">
    <source>
        <dbReference type="EMBL" id="KAF9328155.1"/>
    </source>
</evidence>
<proteinExistence type="predicted"/>
<evidence type="ECO:0000313" key="4">
    <source>
        <dbReference type="Proteomes" id="UP000696485"/>
    </source>
</evidence>
<feature type="repeat" description="PPR" evidence="1">
    <location>
        <begin position="414"/>
        <end position="448"/>
    </location>
</feature>
<accession>A0A9P5SFH1</accession>
<comment type="caution">
    <text evidence="3">The sequence shown here is derived from an EMBL/GenBank/DDBJ whole genome shotgun (WGS) entry which is preliminary data.</text>
</comment>
<feature type="region of interest" description="Disordered" evidence="2">
    <location>
        <begin position="285"/>
        <end position="307"/>
    </location>
</feature>
<dbReference type="Pfam" id="PF01535">
    <property type="entry name" value="PPR"/>
    <property type="match status" value="1"/>
</dbReference>
<evidence type="ECO:0008006" key="5">
    <source>
        <dbReference type="Google" id="ProtNLM"/>
    </source>
</evidence>
<dbReference type="Proteomes" id="UP000696485">
    <property type="component" value="Unassembled WGS sequence"/>
</dbReference>
<protein>
    <recommendedName>
        <fullName evidence="5">Pentatricopeptide repeat-containing protein</fullName>
    </recommendedName>
</protein>
<sequence length="497" mass="54828">MTPAKIPLQRCSTSAAATSQRAFSTTASTTSSSPIGLSARVQKAVSWLQGQGQTPVQSTTTTTTTTASQLHPPHHHRAHSLLLHNGTSHQPYYPHLSSTALFSTTGAAQRLSKEEEDLYQALTVSFRTRIAEQVHKPEDGYKSVIEHWTAHTQHDALTRQRTKARKERLSGAAKHKDIVFIQREQEKLSLEGSATADDYFYVIQAWIKCGELKRATLAFEKMESVGIPLTVRTLAAMTRAHARSGNVAVAGTMVQKMKDMNLHPSSIYDLSALMEYYIKLTPVPNTSHTTTTTGSQTGTGGAGSKAALDPSQTRVQEIWNAIEPQLQASASATANNNAAFSYRTYLVYLVNRAQNLESAVDLIDKMMARNISPELEKYQKTAVLIMGRLTEQGYLTEVQKLLEQKDAALGKVVPATVWSDLMEAYMSRGENQKSRWIYNDMLQHGIVPSAKCKKLFSDLQLMGGTKDEGSPLAKQQQQSEQDLLSILFHRAPKPIVS</sequence>
<dbReference type="EMBL" id="JAAAUY010000592">
    <property type="protein sequence ID" value="KAF9328155.1"/>
    <property type="molecule type" value="Genomic_DNA"/>
</dbReference>
<feature type="compositionally biased region" description="Polar residues" evidence="2">
    <location>
        <begin position="49"/>
        <end position="58"/>
    </location>
</feature>
<feature type="region of interest" description="Disordered" evidence="2">
    <location>
        <begin position="49"/>
        <end position="72"/>
    </location>
</feature>
<feature type="compositionally biased region" description="Low complexity" evidence="2">
    <location>
        <begin position="286"/>
        <end position="296"/>
    </location>
</feature>
<evidence type="ECO:0000256" key="1">
    <source>
        <dbReference type="PROSITE-ProRule" id="PRU00708"/>
    </source>
</evidence>
<dbReference type="InterPro" id="IPR002885">
    <property type="entry name" value="PPR_rpt"/>
</dbReference>
<dbReference type="PROSITE" id="PS51375">
    <property type="entry name" value="PPR"/>
    <property type="match status" value="1"/>
</dbReference>